<protein>
    <submittedName>
        <fullName evidence="1">Uncharacterized protein</fullName>
    </submittedName>
</protein>
<evidence type="ECO:0000313" key="1">
    <source>
        <dbReference type="EMBL" id="JAE11113.1"/>
    </source>
</evidence>
<proteinExistence type="predicted"/>
<sequence>MASMEKVKCAIYIHDASTWRRSLPI</sequence>
<name>A0A0A9FS50_ARUDO</name>
<reference evidence="1" key="1">
    <citation type="submission" date="2014-09" db="EMBL/GenBank/DDBJ databases">
        <authorList>
            <person name="Magalhaes I.L.F."/>
            <person name="Oliveira U."/>
            <person name="Santos F.R."/>
            <person name="Vidigal T.H.D.A."/>
            <person name="Brescovit A.D."/>
            <person name="Santos A.J."/>
        </authorList>
    </citation>
    <scope>NUCLEOTIDE SEQUENCE</scope>
    <source>
        <tissue evidence="1">Shoot tissue taken approximately 20 cm above the soil surface</tissue>
    </source>
</reference>
<accession>A0A0A9FS50</accession>
<dbReference type="EMBL" id="GBRH01186783">
    <property type="protein sequence ID" value="JAE11113.1"/>
    <property type="molecule type" value="Transcribed_RNA"/>
</dbReference>
<dbReference type="AlphaFoldDB" id="A0A0A9FS50"/>
<organism evidence="1">
    <name type="scientific">Arundo donax</name>
    <name type="common">Giant reed</name>
    <name type="synonym">Donax arundinaceus</name>
    <dbReference type="NCBI Taxonomy" id="35708"/>
    <lineage>
        <taxon>Eukaryota</taxon>
        <taxon>Viridiplantae</taxon>
        <taxon>Streptophyta</taxon>
        <taxon>Embryophyta</taxon>
        <taxon>Tracheophyta</taxon>
        <taxon>Spermatophyta</taxon>
        <taxon>Magnoliopsida</taxon>
        <taxon>Liliopsida</taxon>
        <taxon>Poales</taxon>
        <taxon>Poaceae</taxon>
        <taxon>PACMAD clade</taxon>
        <taxon>Arundinoideae</taxon>
        <taxon>Arundineae</taxon>
        <taxon>Arundo</taxon>
    </lineage>
</organism>
<reference evidence="1" key="2">
    <citation type="journal article" date="2015" name="Data Brief">
        <title>Shoot transcriptome of the giant reed, Arundo donax.</title>
        <authorList>
            <person name="Barrero R.A."/>
            <person name="Guerrero F.D."/>
            <person name="Moolhuijzen P."/>
            <person name="Goolsby J.A."/>
            <person name="Tidwell J."/>
            <person name="Bellgard S.E."/>
            <person name="Bellgard M.I."/>
        </authorList>
    </citation>
    <scope>NUCLEOTIDE SEQUENCE</scope>
    <source>
        <tissue evidence="1">Shoot tissue taken approximately 20 cm above the soil surface</tissue>
    </source>
</reference>